<gene>
    <name evidence="2" type="ORF">SAMN04324258_1513</name>
</gene>
<dbReference type="PANTHER" id="PTHR46623:SF6">
    <property type="entry name" value="ALPHA_BETA-HYDROLASES SUPERFAMILY PROTEIN"/>
    <property type="match status" value="1"/>
</dbReference>
<feature type="domain" description="Dienelactone hydrolase" evidence="1">
    <location>
        <begin position="4"/>
        <end position="186"/>
    </location>
</feature>
<dbReference type="RefSeq" id="WP_079572985.1">
    <property type="nucleotide sequence ID" value="NZ_FUZQ01000002.1"/>
</dbReference>
<organism evidence="2 3">
    <name type="scientific">Krasilnikoviella flava</name>
    <dbReference type="NCBI Taxonomy" id="526729"/>
    <lineage>
        <taxon>Bacteria</taxon>
        <taxon>Bacillati</taxon>
        <taxon>Actinomycetota</taxon>
        <taxon>Actinomycetes</taxon>
        <taxon>Micrococcales</taxon>
        <taxon>Promicromonosporaceae</taxon>
        <taxon>Krasilnikoviella</taxon>
    </lineage>
</organism>
<reference evidence="2 3" key="1">
    <citation type="submission" date="2017-02" db="EMBL/GenBank/DDBJ databases">
        <authorList>
            <person name="Peterson S.W."/>
        </authorList>
    </citation>
    <scope>NUCLEOTIDE SEQUENCE [LARGE SCALE GENOMIC DNA]</scope>
    <source>
        <strain evidence="2 3">DSM 21481</strain>
    </source>
</reference>
<dbReference type="SUPFAM" id="SSF53474">
    <property type="entry name" value="alpha/beta-Hydrolases"/>
    <property type="match status" value="1"/>
</dbReference>
<dbReference type="Pfam" id="PF01738">
    <property type="entry name" value="DLH"/>
    <property type="match status" value="1"/>
</dbReference>
<dbReference type="PANTHER" id="PTHR46623">
    <property type="entry name" value="CARBOXYMETHYLENEBUTENOLIDASE-RELATED"/>
    <property type="match status" value="1"/>
</dbReference>
<dbReference type="InterPro" id="IPR051049">
    <property type="entry name" value="Dienelactone_hydrolase-like"/>
</dbReference>
<dbReference type="InterPro" id="IPR029058">
    <property type="entry name" value="AB_hydrolase_fold"/>
</dbReference>
<keyword evidence="2" id="KW-0378">Hydrolase</keyword>
<dbReference type="EMBL" id="FUZQ01000002">
    <property type="protein sequence ID" value="SKC52190.1"/>
    <property type="molecule type" value="Genomic_DNA"/>
</dbReference>
<dbReference type="STRING" id="526729.SAMN04324258_1513"/>
<dbReference type="Gene3D" id="3.40.50.1820">
    <property type="entry name" value="alpha/beta hydrolase"/>
    <property type="match status" value="1"/>
</dbReference>
<proteinExistence type="predicted"/>
<keyword evidence="3" id="KW-1185">Reference proteome</keyword>
<accession>A0A1T5JL63</accession>
<dbReference type="InterPro" id="IPR002925">
    <property type="entry name" value="Dienelactn_hydro"/>
</dbReference>
<protein>
    <submittedName>
        <fullName evidence="2">Dienelactone hydrolase</fullName>
    </submittedName>
</protein>
<evidence type="ECO:0000259" key="1">
    <source>
        <dbReference type="Pfam" id="PF01738"/>
    </source>
</evidence>
<dbReference type="Proteomes" id="UP000189777">
    <property type="component" value="Unassembled WGS sequence"/>
</dbReference>
<dbReference type="GO" id="GO:0016787">
    <property type="term" value="F:hydrolase activity"/>
    <property type="evidence" value="ECO:0007669"/>
    <property type="project" value="UniProtKB-KW"/>
</dbReference>
<sequence length="188" mass="19851">MAEIVLFHHSQGLTPGVRAFADDLTAAGHTVHVPDLFEGRMFDDVESGVAHAREIGFDTVLDRGVAAAEAFPAEVVYAGFSMGVMPAQKLTQTRPGATGALFVDACLPVEEFGSWPDGVPVQVHGGVDDEWFAEDLESARALVGSTPTAELFLYSGTAHLFADSSLQGHDPAAAGLLRQRTLAFLASL</sequence>
<evidence type="ECO:0000313" key="2">
    <source>
        <dbReference type="EMBL" id="SKC52190.1"/>
    </source>
</evidence>
<name>A0A1T5JL63_9MICO</name>
<dbReference type="AlphaFoldDB" id="A0A1T5JL63"/>
<evidence type="ECO:0000313" key="3">
    <source>
        <dbReference type="Proteomes" id="UP000189777"/>
    </source>
</evidence>
<dbReference type="OrthoDB" id="2834584at2"/>